<accession>A0ABD0UWY4</accession>
<feature type="compositionally biased region" description="Low complexity" evidence="1">
    <location>
        <begin position="225"/>
        <end position="234"/>
    </location>
</feature>
<dbReference type="EMBL" id="JANQDX010000012">
    <property type="protein sequence ID" value="KAL0914831.1"/>
    <property type="molecule type" value="Genomic_DNA"/>
</dbReference>
<evidence type="ECO:0000256" key="1">
    <source>
        <dbReference type="SAM" id="MobiDB-lite"/>
    </source>
</evidence>
<organism evidence="2 3">
    <name type="scientific">Dendrobium thyrsiflorum</name>
    <name type="common">Pinecone-like raceme dendrobium</name>
    <name type="synonym">Orchid</name>
    <dbReference type="NCBI Taxonomy" id="117978"/>
    <lineage>
        <taxon>Eukaryota</taxon>
        <taxon>Viridiplantae</taxon>
        <taxon>Streptophyta</taxon>
        <taxon>Embryophyta</taxon>
        <taxon>Tracheophyta</taxon>
        <taxon>Spermatophyta</taxon>
        <taxon>Magnoliopsida</taxon>
        <taxon>Liliopsida</taxon>
        <taxon>Asparagales</taxon>
        <taxon>Orchidaceae</taxon>
        <taxon>Epidendroideae</taxon>
        <taxon>Malaxideae</taxon>
        <taxon>Dendrobiinae</taxon>
        <taxon>Dendrobium</taxon>
    </lineage>
</organism>
<gene>
    <name evidence="2" type="ORF">M5K25_015215</name>
</gene>
<proteinExistence type="predicted"/>
<sequence>MAAKKVDALEERLEGEMNQIKTTVEERISSMQGPAVDLRDMMKKLLEIYNQTAASVAKVVEGKNTNSKIRREDDEVEIVDGERIKSYLEPFQREDRGVPCGGCFVPLVAGSGFLWWLFCSSWLLVLIPSAAPSVPPLAACPVAALPSFCVAFSDPEVDHGFIYNDQGRVDIIKSHFFDFTPGVDQTVEEYVNRIIFQLAATFEEQISSVQWMIITKVKKAPNGKSLPSLQSSSSGDENFQVGENLM</sequence>
<reference evidence="2 3" key="1">
    <citation type="journal article" date="2024" name="Plant Biotechnol. J.">
        <title>Dendrobium thyrsiflorum genome and its molecular insights into genes involved in important horticultural traits.</title>
        <authorList>
            <person name="Chen B."/>
            <person name="Wang J.Y."/>
            <person name="Zheng P.J."/>
            <person name="Li K.L."/>
            <person name="Liang Y.M."/>
            <person name="Chen X.F."/>
            <person name="Zhang C."/>
            <person name="Zhao X."/>
            <person name="He X."/>
            <person name="Zhang G.Q."/>
            <person name="Liu Z.J."/>
            <person name="Xu Q."/>
        </authorList>
    </citation>
    <scope>NUCLEOTIDE SEQUENCE [LARGE SCALE GENOMIC DNA]</scope>
    <source>
        <strain evidence="2">GZMU011</strain>
    </source>
</reference>
<evidence type="ECO:0000313" key="3">
    <source>
        <dbReference type="Proteomes" id="UP001552299"/>
    </source>
</evidence>
<feature type="region of interest" description="Disordered" evidence="1">
    <location>
        <begin position="224"/>
        <end position="246"/>
    </location>
</feature>
<protein>
    <submittedName>
        <fullName evidence="2">Uncharacterized protein</fullName>
    </submittedName>
</protein>
<evidence type="ECO:0000313" key="2">
    <source>
        <dbReference type="EMBL" id="KAL0914831.1"/>
    </source>
</evidence>
<dbReference type="AlphaFoldDB" id="A0ABD0UWY4"/>
<comment type="caution">
    <text evidence="2">The sequence shown here is derived from an EMBL/GenBank/DDBJ whole genome shotgun (WGS) entry which is preliminary data.</text>
</comment>
<dbReference type="Proteomes" id="UP001552299">
    <property type="component" value="Unassembled WGS sequence"/>
</dbReference>
<name>A0ABD0UWY4_DENTH</name>
<keyword evidence="3" id="KW-1185">Reference proteome</keyword>